<dbReference type="Gene3D" id="3.20.20.210">
    <property type="match status" value="1"/>
</dbReference>
<evidence type="ECO:0008006" key="3">
    <source>
        <dbReference type="Google" id="ProtNLM"/>
    </source>
</evidence>
<evidence type="ECO:0000313" key="1">
    <source>
        <dbReference type="EMBL" id="GAA0248943.1"/>
    </source>
</evidence>
<dbReference type="RefSeq" id="WP_343936925.1">
    <property type="nucleotide sequence ID" value="NZ_BAAABU010000016.1"/>
</dbReference>
<dbReference type="EMBL" id="BAAABU010000016">
    <property type="protein sequence ID" value="GAA0248943.1"/>
    <property type="molecule type" value="Genomic_DNA"/>
</dbReference>
<dbReference type="InterPro" id="IPR038071">
    <property type="entry name" value="UROD/MetE-like_sf"/>
</dbReference>
<accession>A0ABN0UFM4</accession>
<dbReference type="SUPFAM" id="SSF51726">
    <property type="entry name" value="UROD/MetE-like"/>
    <property type="match status" value="1"/>
</dbReference>
<protein>
    <recommendedName>
        <fullName evidence="3">Methionine synthase</fullName>
    </recommendedName>
</protein>
<name>A0ABN0UFM4_9PSEU</name>
<evidence type="ECO:0000313" key="2">
    <source>
        <dbReference type="Proteomes" id="UP001500416"/>
    </source>
</evidence>
<organism evidence="1 2">
    <name type="scientific">Saccharothrix mutabilis subsp. mutabilis</name>
    <dbReference type="NCBI Taxonomy" id="66855"/>
    <lineage>
        <taxon>Bacteria</taxon>
        <taxon>Bacillati</taxon>
        <taxon>Actinomycetota</taxon>
        <taxon>Actinomycetes</taxon>
        <taxon>Pseudonocardiales</taxon>
        <taxon>Pseudonocardiaceae</taxon>
        <taxon>Saccharothrix</taxon>
    </lineage>
</organism>
<dbReference type="Proteomes" id="UP001500416">
    <property type="component" value="Unassembled WGS sequence"/>
</dbReference>
<proteinExistence type="predicted"/>
<gene>
    <name evidence="1" type="ORF">GCM10010492_56120</name>
</gene>
<sequence length="347" mass="37442">MRTPTPVHLVGSLPGPLCDKPATAMEWFLSHSDDAPLTGLPCDRDPRWIIDWLDHLATVPALEPVRTGASTGYHDMPTYRLRPGHHLAPGDVAWGMPAHVEDAFAALDALRPGSRLRLQVGVPNAFDLALFAFGSVEDALRHLPVVRGAVNGEVAQVAARWGDRVQFQLETPAVLVSYHRTPREGWPGLTQLLVGEVARVLDTVPHGRWVLHLCYGDLGHVPVFLPTDLEPAVEFVNALADHESDRRLPVPTVHLPVTAGDAAPPTDPEFYRALRRLRRGVRVIAGVVAENHPRESREALDLVVNALGGPVAGVAAACGYGRRTPEAAAANLALAVRLAREISPPGV</sequence>
<comment type="caution">
    <text evidence="1">The sequence shown here is derived from an EMBL/GenBank/DDBJ whole genome shotgun (WGS) entry which is preliminary data.</text>
</comment>
<keyword evidence="2" id="KW-1185">Reference proteome</keyword>
<reference evidence="1 2" key="1">
    <citation type="journal article" date="2019" name="Int. J. Syst. Evol. Microbiol.">
        <title>The Global Catalogue of Microorganisms (GCM) 10K type strain sequencing project: providing services to taxonomists for standard genome sequencing and annotation.</title>
        <authorList>
            <consortium name="The Broad Institute Genomics Platform"/>
            <consortium name="The Broad Institute Genome Sequencing Center for Infectious Disease"/>
            <person name="Wu L."/>
            <person name="Ma J."/>
        </authorList>
    </citation>
    <scope>NUCLEOTIDE SEQUENCE [LARGE SCALE GENOMIC DNA]</scope>
    <source>
        <strain evidence="1 2">JCM 3380</strain>
    </source>
</reference>